<sequence length="567" mass="64062">MRNVAASSWLCILLMGHVTAAAQPNVLFLVVDDMRPKLNSYGETNMVTPNIDNLAINSVLFQRAYCQQAVCSPSRTSFLTGRRPDTTRIFDLHTYFRRLAGNFTTLPQHFKNNGFLTVNVGKIFHPGQAAGGDDDAKYSWSYPAIHGSTAKFRRDKECKGADGLDDNVVCPVNLEQVAEKTLPDIQSTETAIEFLQNRSIDQQPFFLGLGYLKPHAPFKFPEEFLKLYPLSRINPVTNPDYPSWLPHVAYSPWQELRSYHDIKIMNLSWPFERVPDTYQLKLRQAYSGAISYIDHQIGRVLQALDYYGFTNNTIVTFLGDHGYELGEHNHWTKKSNFDLATRIPMIVHVPGITSKPSTPRGQTFPFYNALTSTKTINNVRWSCSSTMCIDEHAKRGSYRTTDALVEAVDLYATVSELAGVDVPPTCPPNSLNVSFCTEGTSLVPLIRRVMASRNTEKVSWKSAAFSQFPRPANRIQLNSDLPSLADIRIMGYTMKTATHRYTEWVAYDPVTFTHNMSHVYARELYDHRSDPDENVNLADDISLTGVLTQLAQQLRDGWRKALPKTVV</sequence>
<keyword evidence="3" id="KW-0479">Metal-binding</keyword>
<dbReference type="CDD" id="cd16030">
    <property type="entry name" value="iduronate-2-sulfatase"/>
    <property type="match status" value="1"/>
</dbReference>
<keyword evidence="6" id="KW-0106">Calcium</keyword>
<gene>
    <name evidence="9" type="ORF">V1264_000927</name>
</gene>
<dbReference type="GO" id="GO:0005737">
    <property type="term" value="C:cytoplasm"/>
    <property type="evidence" value="ECO:0007669"/>
    <property type="project" value="TreeGrafter"/>
</dbReference>
<feature type="signal peptide" evidence="7">
    <location>
        <begin position="1"/>
        <end position="21"/>
    </location>
</feature>
<feature type="domain" description="Sulfatase N-terminal" evidence="8">
    <location>
        <begin position="24"/>
        <end position="420"/>
    </location>
</feature>
<dbReference type="GO" id="GO:0004423">
    <property type="term" value="F:iduronate-2-sulfatase activity"/>
    <property type="evidence" value="ECO:0007669"/>
    <property type="project" value="InterPro"/>
</dbReference>
<dbReference type="Gene3D" id="3.40.720.10">
    <property type="entry name" value="Alkaline Phosphatase, subunit A"/>
    <property type="match status" value="2"/>
</dbReference>
<evidence type="ECO:0000256" key="1">
    <source>
        <dbReference type="ARBA" id="ARBA00001913"/>
    </source>
</evidence>
<dbReference type="Pfam" id="PF00884">
    <property type="entry name" value="Sulfatase"/>
    <property type="match status" value="1"/>
</dbReference>
<evidence type="ECO:0000259" key="8">
    <source>
        <dbReference type="Pfam" id="PF00884"/>
    </source>
</evidence>
<keyword evidence="10" id="KW-1185">Reference proteome</keyword>
<evidence type="ECO:0000313" key="10">
    <source>
        <dbReference type="Proteomes" id="UP001374579"/>
    </source>
</evidence>
<evidence type="ECO:0000313" key="9">
    <source>
        <dbReference type="EMBL" id="KAK7114970.1"/>
    </source>
</evidence>
<comment type="caution">
    <text evidence="9">The sequence shown here is derived from an EMBL/GenBank/DDBJ whole genome shotgun (WGS) entry which is preliminary data.</text>
</comment>
<evidence type="ECO:0000256" key="2">
    <source>
        <dbReference type="ARBA" id="ARBA00008779"/>
    </source>
</evidence>
<comment type="similarity">
    <text evidence="2">Belongs to the sulfatase family.</text>
</comment>
<dbReference type="InterPro" id="IPR024607">
    <property type="entry name" value="Sulfatase_CS"/>
</dbReference>
<dbReference type="EMBL" id="JBAMIC010000001">
    <property type="protein sequence ID" value="KAK7114970.1"/>
    <property type="molecule type" value="Genomic_DNA"/>
</dbReference>
<evidence type="ECO:0000256" key="5">
    <source>
        <dbReference type="ARBA" id="ARBA00022801"/>
    </source>
</evidence>
<evidence type="ECO:0000256" key="3">
    <source>
        <dbReference type="ARBA" id="ARBA00022723"/>
    </source>
</evidence>
<keyword evidence="4 7" id="KW-0732">Signal</keyword>
<name>A0AAN9C5V7_9CAEN</name>
<evidence type="ECO:0000256" key="6">
    <source>
        <dbReference type="ARBA" id="ARBA00022837"/>
    </source>
</evidence>
<organism evidence="9 10">
    <name type="scientific">Littorina saxatilis</name>
    <dbReference type="NCBI Taxonomy" id="31220"/>
    <lineage>
        <taxon>Eukaryota</taxon>
        <taxon>Metazoa</taxon>
        <taxon>Spiralia</taxon>
        <taxon>Lophotrochozoa</taxon>
        <taxon>Mollusca</taxon>
        <taxon>Gastropoda</taxon>
        <taxon>Caenogastropoda</taxon>
        <taxon>Littorinimorpha</taxon>
        <taxon>Littorinoidea</taxon>
        <taxon>Littorinidae</taxon>
        <taxon>Littorina</taxon>
    </lineage>
</organism>
<dbReference type="PANTHER" id="PTHR45953">
    <property type="entry name" value="IDURONATE 2-SULFATASE"/>
    <property type="match status" value="1"/>
</dbReference>
<evidence type="ECO:0000256" key="7">
    <source>
        <dbReference type="SAM" id="SignalP"/>
    </source>
</evidence>
<dbReference type="GO" id="GO:0046872">
    <property type="term" value="F:metal ion binding"/>
    <property type="evidence" value="ECO:0007669"/>
    <property type="project" value="UniProtKB-KW"/>
</dbReference>
<dbReference type="SUPFAM" id="SSF53649">
    <property type="entry name" value="Alkaline phosphatase-like"/>
    <property type="match status" value="1"/>
</dbReference>
<protein>
    <recommendedName>
        <fullName evidence="8">Sulfatase N-terminal domain-containing protein</fullName>
    </recommendedName>
</protein>
<dbReference type="AlphaFoldDB" id="A0AAN9C5V7"/>
<reference evidence="9 10" key="1">
    <citation type="submission" date="2024-02" db="EMBL/GenBank/DDBJ databases">
        <title>Chromosome-scale genome assembly of the rough periwinkle Littorina saxatilis.</title>
        <authorList>
            <person name="De Jode A."/>
            <person name="Faria R."/>
            <person name="Formenti G."/>
            <person name="Sims Y."/>
            <person name="Smith T.P."/>
            <person name="Tracey A."/>
            <person name="Wood J.M.D."/>
            <person name="Zagrodzka Z.B."/>
            <person name="Johannesson K."/>
            <person name="Butlin R.K."/>
            <person name="Leder E.H."/>
        </authorList>
    </citation>
    <scope>NUCLEOTIDE SEQUENCE [LARGE SCALE GENOMIC DNA]</scope>
    <source>
        <strain evidence="9">Snail1</strain>
        <tissue evidence="9">Muscle</tissue>
    </source>
</reference>
<comment type="cofactor">
    <cofactor evidence="1">
        <name>Ca(2+)</name>
        <dbReference type="ChEBI" id="CHEBI:29108"/>
    </cofactor>
</comment>
<dbReference type="PANTHER" id="PTHR45953:SF1">
    <property type="entry name" value="IDURONATE 2-SULFATASE"/>
    <property type="match status" value="1"/>
</dbReference>
<feature type="chain" id="PRO_5043014621" description="Sulfatase N-terminal domain-containing protein" evidence="7">
    <location>
        <begin position="22"/>
        <end position="567"/>
    </location>
</feature>
<dbReference type="Proteomes" id="UP001374579">
    <property type="component" value="Unassembled WGS sequence"/>
</dbReference>
<accession>A0AAN9C5V7</accession>
<dbReference type="PROSITE" id="PS00523">
    <property type="entry name" value="SULFATASE_1"/>
    <property type="match status" value="1"/>
</dbReference>
<dbReference type="InterPro" id="IPR017850">
    <property type="entry name" value="Alkaline_phosphatase_core_sf"/>
</dbReference>
<dbReference type="InterPro" id="IPR035874">
    <property type="entry name" value="IDS"/>
</dbReference>
<dbReference type="InterPro" id="IPR000917">
    <property type="entry name" value="Sulfatase_N"/>
</dbReference>
<evidence type="ECO:0000256" key="4">
    <source>
        <dbReference type="ARBA" id="ARBA00022729"/>
    </source>
</evidence>
<proteinExistence type="inferred from homology"/>
<keyword evidence="5" id="KW-0378">Hydrolase</keyword>